<evidence type="ECO:0000313" key="4">
    <source>
        <dbReference type="Proteomes" id="UP001198163"/>
    </source>
</evidence>
<dbReference type="AlphaFoldDB" id="A0AAE3EIP8"/>
<evidence type="ECO:0000256" key="1">
    <source>
        <dbReference type="SAM" id="MobiDB-lite"/>
    </source>
</evidence>
<reference evidence="3" key="1">
    <citation type="submission" date="2021-08" db="EMBL/GenBank/DDBJ databases">
        <title>Comparative analyses of Brucepasteria parasyntrophica and Teretinema zuelzerae.</title>
        <authorList>
            <person name="Song Y."/>
            <person name="Brune A."/>
        </authorList>
    </citation>
    <scope>NUCLEOTIDE SEQUENCE</scope>
    <source>
        <strain evidence="3">DSM 1903</strain>
    </source>
</reference>
<dbReference type="PANTHER" id="PTHR41786">
    <property type="entry name" value="MOTILITY ACCESSORY FACTOR MAF"/>
    <property type="match status" value="1"/>
</dbReference>
<evidence type="ECO:0000259" key="2">
    <source>
        <dbReference type="Pfam" id="PF01973"/>
    </source>
</evidence>
<keyword evidence="4" id="KW-1185">Reference proteome</keyword>
<gene>
    <name evidence="3" type="ORF">K7J14_10925</name>
</gene>
<feature type="compositionally biased region" description="Basic and acidic residues" evidence="1">
    <location>
        <begin position="358"/>
        <end position="372"/>
    </location>
</feature>
<dbReference type="PANTHER" id="PTHR41786:SF1">
    <property type="entry name" value="6-HYDROXYMETHYLPTERIN DIPHOSPHOKINASE MPTE-LIKE DOMAIN-CONTAINING PROTEIN"/>
    <property type="match status" value="1"/>
</dbReference>
<evidence type="ECO:0000313" key="3">
    <source>
        <dbReference type="EMBL" id="MCD1655207.1"/>
    </source>
</evidence>
<accession>A0AAE3EIP8</accession>
<dbReference type="EMBL" id="JAINWA010000003">
    <property type="protein sequence ID" value="MCD1655207.1"/>
    <property type="molecule type" value="Genomic_DNA"/>
</dbReference>
<dbReference type="Pfam" id="PF01973">
    <property type="entry name" value="MptE-like"/>
    <property type="match status" value="1"/>
</dbReference>
<proteinExistence type="predicted"/>
<comment type="caution">
    <text evidence="3">The sequence shown here is derived from an EMBL/GenBank/DDBJ whole genome shotgun (WGS) entry which is preliminary data.</text>
</comment>
<sequence>MADSHESRNEGPLLVDTGKGLSVSWKGRFLYSSRDPAALPVRTALQATIRPETLVLCPSPLLGYGMRELLDAMPASCSILALEESEELMSVTASMLPASIKDNPRFRCFRLDSPAQALHIIEAIQGFPFRRCLRLDLSGGAALNPNFYREAHAAIDEHLSRWWKNRFTLMRLGRGYGRNIFRNMPALLRSRSLQDLFPDAMKKPICVCGAGPSLDRLLPELLAHRADLFILAVDAAVPSLIYSGLKPDLILVLESQFWIEESLYAAARSGIPVLGDLTARPGALSIPSGPAAFCLTEYADMAFLKRLKQEFPLLPRFMPLGSVGLTALQAARSLAHPNKPVLFCGLDFSWKAGYTHSREAPAPARERREQSRFRPLQGDPSELKTGVRRAAGKQGAAYTDPALSGYAQSAREMMKTGSFLDLGEEGLPLGVPGIRLGRAIAEWMDPSAEKKAGLATRTQQTGASSSRADSFLRTEKKTLENLRGILTGESGETNDSTPEEQSLRVLEILRSCDYLWTHFPDGHRGPSLEKAFLNRVRVEIEYFLKSIDTALSEL</sequence>
<dbReference type="InterPro" id="IPR002826">
    <property type="entry name" value="MptE-like"/>
</dbReference>
<dbReference type="Proteomes" id="UP001198163">
    <property type="component" value="Unassembled WGS sequence"/>
</dbReference>
<feature type="region of interest" description="Disordered" evidence="1">
    <location>
        <begin position="358"/>
        <end position="383"/>
    </location>
</feature>
<dbReference type="RefSeq" id="WP_230756087.1">
    <property type="nucleotide sequence ID" value="NZ_JAINWA010000003.1"/>
</dbReference>
<organism evidence="3 4">
    <name type="scientific">Teretinema zuelzerae</name>
    <dbReference type="NCBI Taxonomy" id="156"/>
    <lineage>
        <taxon>Bacteria</taxon>
        <taxon>Pseudomonadati</taxon>
        <taxon>Spirochaetota</taxon>
        <taxon>Spirochaetia</taxon>
        <taxon>Spirochaetales</taxon>
        <taxon>Treponemataceae</taxon>
        <taxon>Teretinema</taxon>
    </lineage>
</organism>
<name>A0AAE3EIP8_9SPIR</name>
<protein>
    <submittedName>
        <fullName evidence="3">DUF115 domain-containing protein</fullName>
    </submittedName>
</protein>
<feature type="domain" description="6-hydroxymethylpterin diphosphokinase MptE-like" evidence="2">
    <location>
        <begin position="179"/>
        <end position="351"/>
    </location>
</feature>